<feature type="domain" description="Bacterial Ig-like" evidence="3">
    <location>
        <begin position="2089"/>
        <end position="2164"/>
    </location>
</feature>
<feature type="domain" description="Bacterial Ig-like" evidence="3">
    <location>
        <begin position="1541"/>
        <end position="1618"/>
    </location>
</feature>
<feature type="domain" description="Bacterial Ig-like" evidence="3">
    <location>
        <begin position="550"/>
        <end position="627"/>
    </location>
</feature>
<dbReference type="Proteomes" id="UP001156856">
    <property type="component" value="Unassembled WGS sequence"/>
</dbReference>
<keyword evidence="5" id="KW-1185">Reference proteome</keyword>
<feature type="domain" description="Bacterial Ig-like" evidence="3">
    <location>
        <begin position="1632"/>
        <end position="1709"/>
    </location>
</feature>
<feature type="domain" description="Bacterial Ig-like" evidence="3">
    <location>
        <begin position="460"/>
        <end position="536"/>
    </location>
</feature>
<feature type="domain" description="Bacterial Ig-like" evidence="3">
    <location>
        <begin position="2554"/>
        <end position="2650"/>
    </location>
</feature>
<name>A0ABQ6DSX5_9HYPH</name>
<dbReference type="InterPro" id="IPR041498">
    <property type="entry name" value="Big_6"/>
</dbReference>
<feature type="domain" description="Bacterial Ig" evidence="2">
    <location>
        <begin position="727"/>
        <end position="800"/>
    </location>
</feature>
<feature type="domain" description="Bacterial Ig-like" evidence="3">
    <location>
        <begin position="912"/>
        <end position="988"/>
    </location>
</feature>
<dbReference type="Pfam" id="PF19077">
    <property type="entry name" value="Big_13"/>
    <property type="match status" value="24"/>
</dbReference>
<dbReference type="Pfam" id="PF17963">
    <property type="entry name" value="Big_9"/>
    <property type="match status" value="1"/>
</dbReference>
<evidence type="ECO:0000313" key="5">
    <source>
        <dbReference type="Proteomes" id="UP001156856"/>
    </source>
</evidence>
<feature type="domain" description="Bacterial Ig-like" evidence="3">
    <location>
        <begin position="1816"/>
        <end position="1891"/>
    </location>
</feature>
<evidence type="ECO:0000259" key="3">
    <source>
        <dbReference type="Pfam" id="PF19077"/>
    </source>
</evidence>
<evidence type="ECO:0000256" key="1">
    <source>
        <dbReference type="SAM" id="MobiDB-lite"/>
    </source>
</evidence>
<proteinExistence type="predicted"/>
<feature type="domain" description="Bacterial Ig-like" evidence="3">
    <location>
        <begin position="1997"/>
        <end position="2073"/>
    </location>
</feature>
<gene>
    <name evidence="4" type="ORF">GCM10007888_56310</name>
</gene>
<dbReference type="NCBIfam" id="NF033510">
    <property type="entry name" value="Ca_tandemer"/>
    <property type="match status" value="27"/>
</dbReference>
<feature type="domain" description="Bacterial Ig-like" evidence="3">
    <location>
        <begin position="642"/>
        <end position="718"/>
    </location>
</feature>
<dbReference type="EMBL" id="BSPK01000111">
    <property type="protein sequence ID" value="GLS67248.1"/>
    <property type="molecule type" value="Genomic_DNA"/>
</dbReference>
<feature type="compositionally biased region" description="Polar residues" evidence="1">
    <location>
        <begin position="2981"/>
        <end position="2991"/>
    </location>
</feature>
<dbReference type="InterPro" id="IPR013783">
    <property type="entry name" value="Ig-like_fold"/>
</dbReference>
<feature type="compositionally biased region" description="Polar residues" evidence="1">
    <location>
        <begin position="454"/>
        <end position="470"/>
    </location>
</feature>
<dbReference type="NCBIfam" id="TIGR01965">
    <property type="entry name" value="VCBS_repeat"/>
    <property type="match status" value="1"/>
</dbReference>
<feature type="domain" description="Bacterial Ig-like" evidence="3">
    <location>
        <begin position="1451"/>
        <end position="1527"/>
    </location>
</feature>
<feature type="domain" description="Bacterial Ig-like" evidence="3">
    <location>
        <begin position="1184"/>
        <end position="1258"/>
    </location>
</feature>
<dbReference type="InterPro" id="IPR044016">
    <property type="entry name" value="Big_13"/>
</dbReference>
<feature type="domain" description="Bacterial Ig-like" evidence="3">
    <location>
        <begin position="2177"/>
        <end position="2255"/>
    </location>
</feature>
<accession>A0ABQ6DSX5</accession>
<feature type="domain" description="Bacterial Ig-like" evidence="3">
    <location>
        <begin position="2765"/>
        <end position="2854"/>
    </location>
</feature>
<evidence type="ECO:0000259" key="2">
    <source>
        <dbReference type="Pfam" id="PF17936"/>
    </source>
</evidence>
<dbReference type="PANTHER" id="PTHR22901:SF0">
    <property type="entry name" value="SIALATE O-ACETYLESTERASE"/>
    <property type="match status" value="1"/>
</dbReference>
<feature type="domain" description="Bacterial Ig-like" evidence="3">
    <location>
        <begin position="368"/>
        <end position="445"/>
    </location>
</feature>
<feature type="domain" description="Bacterial Ig-like" evidence="3">
    <location>
        <begin position="1904"/>
        <end position="1982"/>
    </location>
</feature>
<feature type="domain" description="Bacterial Ig-like" evidence="3">
    <location>
        <begin position="1092"/>
        <end position="1168"/>
    </location>
</feature>
<feature type="domain" description="Bacterial Ig" evidence="2">
    <location>
        <begin position="1273"/>
        <end position="1341"/>
    </location>
</feature>
<sequence length="3471" mass="333178">MNSEREPAAARATLISVGTERRSPMATIQTFDGLVGTSGNPVTIGGYTYALRTNGTGTPGSLRVETEFGDAVLNTRSQNAAYLSIAQASGGAFDLDGLTLDRDISLLGDTVFVGYRNGVQVATASFINILTIGDQTITLGSEFDNVTEVRVFSRSALSVNLGVGFAIDDVRTNDTTPPAAPTITAGVAATADNTPTITGTAEIGSTVTIRANGAVIGTAAVGANGAYSFTPTTPLADNTYTLTATATDASGNAGPASAGISLRVDATAPAAPAFTAGGGVTNDNTPTVTGTAEAGATVTVLNGTTVVGTAVAGANGVWTLTSGTLGDGTYNLTATARDSLGNTSVASAPLGLTIDTAAPGAPTVTAPALTNSATPTVTGTAEAGATVTLYNGATVLGTAVAGANGAYAITPTTPLTGGSFSLTATATDRAGNVSGRSGGASVTVDLTAPTAPTLSAGTAATGDNTPTLTGTAEPGATVTISNGATILGTAVAGANGAYSFTPTVPLADGTYALTATARDAAGNLGPASTAVSLRIDATAPGAPTFVAGGGLTGDSTPTVTGTAEAGATVTILNGTTVLGTAVAGTNGVFTFTPTTPLAEGAYTLTAVARDAVGNASPASAPLALQLDLTAPGVPAIAPLAPTNDNTPTITGTADAGTLVTISNGATVLGTATAGADGTFSFTPGTALPDGTASLTATARDAAGNVSGPSAAVSLVVDTGLPAAPVLAPIAPTRDDTPTITGTAEPGAVVTILSGTTVLGTATADPDGSFSFTPATALPNGTTSLTAVARDAAGNASPASAAVSLTVDTLAPAAPVLAPLPLTADDTPTITGTAEPGALVTISNGTTVLGTATAGPNGTFAFTPATALPDGTASLTATAQDAAGNLSPVSAAIAVTVDTTAPGAPVIAPLDPTNDTTPTITGTAEPGALVTISNGAAVLGTATAGLDGTFSFTPTTPLTPGTASLTATAQDAAGNTSPVSATVAVTIDTAAPTAPVIDPLPPTNDTTPTITGTAEPGAVVTISNGATVLGTATAGPDGTFSVTPAAPLAPGSAALTATAQDAAGNTSPASAAVTLTIDTAAPGAPVIAPIAPTNDTTPTITGTAEAGATVTVTAGATVLGTAVADAQGNFSLTPTTPLTDGTASLTATARDVAGNLSAPSAAVTVTIDTLAPGAPTIDAVPPGSDVTPTITGTAEPGAVVTVTSGTTVLGTATAGAGGTFTLTPTVPLPNGDNPLVATARDAAGNISAPSATVIAEIDTTVPGAPILDDLAPTNDPTPVVTGLAGANDTVTVFLGTTPIGTGTAGPDGAFSIEVSALPDGINNLTVVATSPTGVESDAAPLAVLVDTVTPVAPVLAAFAGPTNDNTPTIRGTAEAGTTVTISNGAVILGTVVADATGAFAFTPASALADGPASLTATATDVAGNESVASVAVTVTVDTGAPPAPALDAIGPTNDNTPTITGSAEAGSTVTVTAGTTVLGTAVAGTDGRFTITPTTPLADGTASLTATARDAAGNLSPVSAAVTAAVDTAAPAVPVITTLPGTTDDSTPVIAGTAEPNAVLTFRNGDTVIGTAAADAAGNFTFTPGTNLPEGTASITVTAADAAGNVSAPSLALALEIDTTAPAAPVLTIAPGTTGDSTPTITGTAEAGATVAILSNGTQIGAATADAQGNFSFTPGTALPDGSYTFTAAATDAAGNAGPASAAIGLTVDTGIPAAPTLTIAAGPTNDATPAITGTAEPNALVTISNGATTIGTVAADASGNFSFTPATALGDGPYTLTATATDAAGQVSPASAAVAIVVDTAAPSAPTVSSPGGPVADATPAITGTGEPGATVTLLDGGTAVGTGTVAGDGTFTVSPTSPLGQGPHNLTVQLTDAAGNVGAASAPVSVVVDTLPPAAPVITTAAGTTGDSTPTIAGTAEPGATVAILSNGTQIGAATADAQGNFSFTPGTALPDGSYTFTAAATDAAGNAGPASAAIGLTVDTGIPAAPTLTIAAGPTNDATPAITGTAEPNALVTISNGATTIGTVAADASGNFSFTPATALGDGPYTLTATATDAAGQVSPASAAVAIVVDTAAPSAPTVSSPGGPVADATPAITGTGEPGATVTLLDGGTAVGTGTVAGDGTFTVSPTSPLGQGPHNLTVQLTDAAGNVGAASAPVSVVVDTLPPAAPVITTAAGTTGDSTPTIAGTAEPGAMITVSNGGTVLGTTMADVSGNWSFTPGTALGDGAAQITATATDAAGNAGAASAPLALVVDTAAPAAPTVTSPGGPTADTTPAITGTGEAGATVTLLDGGNPVGTGTVGQDGTFTVSPTNPLGEGPHNLTVQLTDAAGNVGAPSNPVSVVIDTSIDTGTPAAFTVDATADGVLNAAEAATTGFTVSGLDAGTTAAATFTDGTRVVSVPVSADGTYAADLSSLNGPVTTSLLLSDAAGNSATVAGPSLSLDTLAPAGSAAADTAGGPAATSFTVTVTFPETVTGLGAEDFVLTGTDGSAGTISGVTGSGGSYTVTVTNVTGSGTLTLSLAPGSDIADAAGNLASLTPASRVVDIPAPGEPPPTVIAGFSADSGLVGDGITNDATPVLAGTGIAGGVVTVTFTDASGPRALTAAIDQQGNWNLALPSLADGNYSFTASAIGPNGETTDASAPLALTIDTTADAVPTVNLVVSEPASGVLTPAEAASTAFTISGLDAGSVATVTFTDGTRSVQAAAQSDGSYTVDLSSFSGTVTSSIVITDVAGNTAAGSGNAVDVDQGGAQPADLVTPLISGIEADTGTPGDAITSDTTPTVTGLGTPGTTVVLRYTDATGPRDLTGTVAADGSWQIGLPTLPDGTYDIVATGRDAQGNVSAPSQPLRVVVDTVADAGAPVALGVDPAPGGTASAAEAANTAFTVSGLDGDATATVTFTDGTNSVTVQAGADGRYTADLSGLNGTVTSSLVSTDAAGNTANAAGPSIVIDNVAPAAPVVDGTSGGTTTDSSPVLSGSAEPGSTVTVTYGTPQGPGAVTGTTGTDGRWSIEVPPLPDGTYTFTVDATDTAGNRGASGTPIVLTIDAVPDPVNPDPANIAPVGTADAARTTAHALAITGNVLANDSDANAGDTLRVTGAQFEGGLGRTVSGDGSVEVVGNFGTLTVRADGSYSYQAIGANSLNAGATAVEHFTYTVSDARGGLAQARLDITVGGEVPRAEQSFGFAFTDAKVSLDGESLVLVGPDGVVHDVTGIDTLRFTDGTIQNNDNYRAVDDIYYYAKNLDVWRAGIDADDHFAVFGWKEGRDPNAFFHTAEYLAENRDVAAAGVNPLSHYIAYGEREGRSPSEGFSAESYYAQNPDVQQAGFNALAHYLAFGQDEGRSVLAGEGPRNVTGDFDPTFYLAANPDVAAATPAGRAADSWALQHYLTYGAKEGRDPNAFFDTSYYLEQNPDVAASGMNPMLHYQEFGWREGRDPSPAFDTNAYLASHPDVAQAQIDPLEHFLQFGGQTGSV</sequence>
<feature type="domain" description="Bacterial Ig-like" evidence="3">
    <location>
        <begin position="1361"/>
        <end position="1437"/>
    </location>
</feature>
<dbReference type="Gene3D" id="2.60.40.10">
    <property type="entry name" value="Immunoglobulins"/>
    <property type="match status" value="28"/>
</dbReference>
<feature type="domain" description="Bacterial Ig" evidence="2">
    <location>
        <begin position="185"/>
        <end position="257"/>
    </location>
</feature>
<feature type="region of interest" description="Disordered" evidence="1">
    <location>
        <begin position="454"/>
        <end position="474"/>
    </location>
</feature>
<feature type="region of interest" description="Disordered" evidence="1">
    <location>
        <begin position="2962"/>
        <end position="3007"/>
    </location>
</feature>
<feature type="domain" description="Bacterial Ig-like" evidence="3">
    <location>
        <begin position="279"/>
        <end position="356"/>
    </location>
</feature>
<reference evidence="5" key="1">
    <citation type="journal article" date="2019" name="Int. J. Syst. Evol. Microbiol.">
        <title>The Global Catalogue of Microorganisms (GCM) 10K type strain sequencing project: providing services to taxonomists for standard genome sequencing and annotation.</title>
        <authorList>
            <consortium name="The Broad Institute Genomics Platform"/>
            <consortium name="The Broad Institute Genome Sequencing Center for Infectious Disease"/>
            <person name="Wu L."/>
            <person name="Ma J."/>
        </authorList>
    </citation>
    <scope>NUCLEOTIDE SEQUENCE [LARGE SCALE GENOMIC DNA]</scope>
    <source>
        <strain evidence="5">NBRC 107715</strain>
    </source>
</reference>
<organism evidence="4 5">
    <name type="scientific">Methylobacterium oxalidis</name>
    <dbReference type="NCBI Taxonomy" id="944322"/>
    <lineage>
        <taxon>Bacteria</taxon>
        <taxon>Pseudomonadati</taxon>
        <taxon>Pseudomonadota</taxon>
        <taxon>Alphaproteobacteria</taxon>
        <taxon>Hyphomicrobiales</taxon>
        <taxon>Methylobacteriaceae</taxon>
        <taxon>Methylobacterium</taxon>
    </lineage>
</organism>
<dbReference type="Pfam" id="PF17936">
    <property type="entry name" value="Big_6"/>
    <property type="match status" value="3"/>
</dbReference>
<dbReference type="InterPro" id="IPR039329">
    <property type="entry name" value="SIAE"/>
</dbReference>
<feature type="domain" description="Bacterial Ig-like" evidence="3">
    <location>
        <begin position="2270"/>
        <end position="2346"/>
    </location>
</feature>
<feature type="domain" description="Bacterial Ig-like" evidence="3">
    <location>
        <begin position="1724"/>
        <end position="1800"/>
    </location>
</feature>
<dbReference type="InterPro" id="IPR010221">
    <property type="entry name" value="VCBS_dom"/>
</dbReference>
<feature type="domain" description="Bacterial Ig-like" evidence="3">
    <location>
        <begin position="2966"/>
        <end position="3045"/>
    </location>
</feature>
<feature type="compositionally biased region" description="Low complexity" evidence="1">
    <location>
        <begin position="2962"/>
        <end position="2974"/>
    </location>
</feature>
<feature type="domain" description="Bacterial Ig-like" evidence="3">
    <location>
        <begin position="1002"/>
        <end position="1078"/>
    </location>
</feature>
<protein>
    <submittedName>
        <fullName evidence="4">Type I secretion C-terminal target domain-containing protein</fullName>
    </submittedName>
</protein>
<feature type="domain" description="Bacterial Ig-like" evidence="3">
    <location>
        <begin position="821"/>
        <end position="898"/>
    </location>
</feature>
<dbReference type="PANTHER" id="PTHR22901">
    <property type="entry name" value="SIALATE O-ACETYLESTERASE"/>
    <property type="match status" value="1"/>
</dbReference>
<evidence type="ECO:0000313" key="4">
    <source>
        <dbReference type="EMBL" id="GLS67248.1"/>
    </source>
</evidence>
<comment type="caution">
    <text evidence="4">The sequence shown here is derived from an EMBL/GenBank/DDBJ whole genome shotgun (WGS) entry which is preliminary data.</text>
</comment>